<dbReference type="PANTHER" id="PTHR20992:SF9">
    <property type="entry name" value="AT15442P-RELATED"/>
    <property type="match status" value="1"/>
</dbReference>
<accession>A0A6I6IMU1</accession>
<dbReference type="KEGG" id="rom:EI983_03555"/>
<keyword evidence="1" id="KW-0812">Transmembrane</keyword>
<sequence>MRQIIVSAPEAEMEHIIRRAERLGAVDIQVHRELQEADRISVHILTDRPTRQELTDGLQSVLNGVEDWRITMLPVETTIPRPDEDKLREEPKRAGGATREEIYNIVGPQARADSTYLIFVVLSTVVAALGMLTDSVAVVVGAMVIAPLLGPNLALAVGVALGDGGLIGRAITTNIVGVGLALALSFGIGLWWPVNLQSSELLARSTVGFDGMAIALASGAAAALSLATGVSSALVGVMVAVALLPPTAAIGLFLGAGQSTLAMGAALLLAVNVVCINLSAQVVMVARGITPRSFFERKRARRATWINGLIWFGLLAALGALMWYRTPVAV</sequence>
<keyword evidence="3" id="KW-1185">Reference proteome</keyword>
<feature type="transmembrane region" description="Helical" evidence="1">
    <location>
        <begin position="138"/>
        <end position="161"/>
    </location>
</feature>
<dbReference type="EMBL" id="CP034348">
    <property type="protein sequence ID" value="QGX97404.1"/>
    <property type="molecule type" value="Genomic_DNA"/>
</dbReference>
<dbReference type="Pfam" id="PF04087">
    <property type="entry name" value="DUF389"/>
    <property type="match status" value="1"/>
</dbReference>
<keyword evidence="1" id="KW-0472">Membrane</keyword>
<proteinExistence type="predicted"/>
<dbReference type="RefSeq" id="WP_157706041.1">
    <property type="nucleotide sequence ID" value="NZ_CP034348.1"/>
</dbReference>
<reference evidence="3" key="1">
    <citation type="submission" date="2018-12" db="EMBL/GenBank/DDBJ databases">
        <title>Complete genome sequence of Roseovarius sp. MME-070.</title>
        <authorList>
            <person name="Nam Y.-D."/>
            <person name="Kang J."/>
            <person name="Chung W.-H."/>
            <person name="Park Y.S."/>
        </authorList>
    </citation>
    <scope>NUCLEOTIDE SEQUENCE [LARGE SCALE GENOMIC DNA]</scope>
    <source>
        <strain evidence="3">MME-070</strain>
    </source>
</reference>
<dbReference type="OrthoDB" id="9790659at2"/>
<feature type="transmembrane region" description="Helical" evidence="1">
    <location>
        <begin position="233"/>
        <end position="255"/>
    </location>
</feature>
<feature type="transmembrane region" description="Helical" evidence="1">
    <location>
        <begin position="173"/>
        <end position="194"/>
    </location>
</feature>
<feature type="transmembrane region" description="Helical" evidence="1">
    <location>
        <begin position="261"/>
        <end position="284"/>
    </location>
</feature>
<keyword evidence="1" id="KW-1133">Transmembrane helix</keyword>
<feature type="transmembrane region" description="Helical" evidence="1">
    <location>
        <begin position="305"/>
        <end position="324"/>
    </location>
</feature>
<dbReference type="Proteomes" id="UP000428330">
    <property type="component" value="Chromosome"/>
</dbReference>
<name>A0A6I6IMU1_9RHOB</name>
<feature type="transmembrane region" description="Helical" evidence="1">
    <location>
        <begin position="206"/>
        <end position="226"/>
    </location>
</feature>
<dbReference type="NCBIfam" id="TIGR00341">
    <property type="entry name" value="TIGR00341 family protein"/>
    <property type="match status" value="1"/>
</dbReference>
<gene>
    <name evidence="2" type="ORF">EI983_03555</name>
</gene>
<feature type="transmembrane region" description="Helical" evidence="1">
    <location>
        <begin position="115"/>
        <end position="132"/>
    </location>
</feature>
<dbReference type="AlphaFoldDB" id="A0A6I6IMU1"/>
<organism evidence="2 3">
    <name type="scientific">Roseovarius faecimaris</name>
    <dbReference type="NCBI Taxonomy" id="2494550"/>
    <lineage>
        <taxon>Bacteria</taxon>
        <taxon>Pseudomonadati</taxon>
        <taxon>Pseudomonadota</taxon>
        <taxon>Alphaproteobacteria</taxon>
        <taxon>Rhodobacterales</taxon>
        <taxon>Roseobacteraceae</taxon>
        <taxon>Roseovarius</taxon>
    </lineage>
</organism>
<evidence type="ECO:0000313" key="3">
    <source>
        <dbReference type="Proteomes" id="UP000428330"/>
    </source>
</evidence>
<dbReference type="InterPro" id="IPR005240">
    <property type="entry name" value="DUF389"/>
</dbReference>
<evidence type="ECO:0000313" key="2">
    <source>
        <dbReference type="EMBL" id="QGX97404.1"/>
    </source>
</evidence>
<evidence type="ECO:0000256" key="1">
    <source>
        <dbReference type="SAM" id="Phobius"/>
    </source>
</evidence>
<protein>
    <submittedName>
        <fullName evidence="2">TIGR00341 family protein</fullName>
    </submittedName>
</protein>
<dbReference type="PANTHER" id="PTHR20992">
    <property type="entry name" value="AT15442P-RELATED"/>
    <property type="match status" value="1"/>
</dbReference>